<dbReference type="InterPro" id="IPR001753">
    <property type="entry name" value="Enoyl-CoA_hydra/iso"/>
</dbReference>
<dbReference type="SUPFAM" id="SSF52096">
    <property type="entry name" value="ClpP/crotonase"/>
    <property type="match status" value="1"/>
</dbReference>
<dbReference type="Proteomes" id="UP000255505">
    <property type="component" value="Plasmid II"/>
</dbReference>
<dbReference type="Proteomes" id="UP000255505">
    <property type="component" value="Unassembled WGS sequence"/>
</dbReference>
<dbReference type="AlphaFoldDB" id="A0A375IJ51"/>
<dbReference type="GO" id="GO:0006635">
    <property type="term" value="P:fatty acid beta-oxidation"/>
    <property type="evidence" value="ECO:0007669"/>
    <property type="project" value="TreeGrafter"/>
</dbReference>
<dbReference type="Pfam" id="PF00378">
    <property type="entry name" value="ECH_1"/>
    <property type="match status" value="1"/>
</dbReference>
<evidence type="ECO:0000256" key="3">
    <source>
        <dbReference type="RuleBase" id="RU003707"/>
    </source>
</evidence>
<dbReference type="CDD" id="cd06558">
    <property type="entry name" value="crotonase-like"/>
    <property type="match status" value="1"/>
</dbReference>
<dbReference type="InterPro" id="IPR029045">
    <property type="entry name" value="ClpP/crotonase-like_dom_sf"/>
</dbReference>
<dbReference type="EMBL" id="LT991977">
    <property type="protein sequence ID" value="SPK74764.1"/>
    <property type="molecule type" value="Genomic_DNA"/>
</dbReference>
<name>A0A375IJ51_9BURK</name>
<dbReference type="PANTHER" id="PTHR11941">
    <property type="entry name" value="ENOYL-COA HYDRATASE-RELATED"/>
    <property type="match status" value="1"/>
</dbReference>
<proteinExistence type="inferred from homology"/>
<accession>A0A375IJ51</accession>
<dbReference type="InterPro" id="IPR018376">
    <property type="entry name" value="Enoyl-CoA_hyd/isom_CS"/>
</dbReference>
<gene>
    <name evidence="5" type="ORF">CT19425_MP20474</name>
    <name evidence="4" type="ORF">CT19425_U400034</name>
</gene>
<evidence type="ECO:0000256" key="2">
    <source>
        <dbReference type="ARBA" id="ARBA00023239"/>
    </source>
</evidence>
<sequence>MQAPQYARQIALRHASLWIADGVAEFTHQRPAARNALSLELRQDYRDMLDLVAADRAIRALVLTGSGGSFCAGGDLKSAREMFAGGDAAARAPEAVRRRMQDIHQWLPRLRDLEIPVIAAVDGAAAGAGFSLALAADFVLASERAYFSMSFAKIGLLPDMGALYALPRVVGMSAAKELMFTGRRLEAIDAKRLGIVHAIHPTGTLAEAARRFAQRFVPAPPEALALAKRALNRSFESSYDAVLELEAQGQALASAVPYYAQAVDAFLHGRPARFDWDHDGQG</sequence>
<dbReference type="PANTHER" id="PTHR11941:SF133">
    <property type="entry name" value="1,2-EPOXYPHENYLACETYL-COA ISOMERASE"/>
    <property type="match status" value="1"/>
</dbReference>
<organism evidence="5 6">
    <name type="scientific">Cupriavidus taiwanensis</name>
    <dbReference type="NCBI Taxonomy" id="164546"/>
    <lineage>
        <taxon>Bacteria</taxon>
        <taxon>Pseudomonadati</taxon>
        <taxon>Pseudomonadota</taxon>
        <taxon>Betaproteobacteria</taxon>
        <taxon>Burkholderiales</taxon>
        <taxon>Burkholderiaceae</taxon>
        <taxon>Cupriavidus</taxon>
    </lineage>
</organism>
<comment type="similarity">
    <text evidence="1 3">Belongs to the enoyl-CoA hydratase/isomerase family.</text>
</comment>
<evidence type="ECO:0000313" key="4">
    <source>
        <dbReference type="EMBL" id="SPK70217.1"/>
    </source>
</evidence>
<dbReference type="GO" id="GO:0004300">
    <property type="term" value="F:enoyl-CoA hydratase activity"/>
    <property type="evidence" value="ECO:0007669"/>
    <property type="project" value="UniProtKB-EC"/>
</dbReference>
<dbReference type="PROSITE" id="PS00166">
    <property type="entry name" value="ENOYL_COA_HYDRATASE"/>
    <property type="match status" value="1"/>
</dbReference>
<dbReference type="Gene3D" id="3.90.226.10">
    <property type="entry name" value="2-enoyl-CoA Hydratase, Chain A, domain 1"/>
    <property type="match status" value="1"/>
</dbReference>
<dbReference type="Gene3D" id="1.10.12.10">
    <property type="entry name" value="Lyase 2-enoyl-coa Hydratase, Chain A, domain 2"/>
    <property type="match status" value="1"/>
</dbReference>
<dbReference type="EC" id="4.2.1.17" evidence="5"/>
<evidence type="ECO:0000313" key="5">
    <source>
        <dbReference type="EMBL" id="SPK74764.1"/>
    </source>
</evidence>
<dbReference type="EMBL" id="OOEF01000035">
    <property type="protein sequence ID" value="SPK70217.1"/>
    <property type="molecule type" value="Genomic_DNA"/>
</dbReference>
<reference evidence="5 6" key="1">
    <citation type="submission" date="2018-01" db="EMBL/GenBank/DDBJ databases">
        <authorList>
            <person name="Gaut B.S."/>
            <person name="Morton B.R."/>
            <person name="Clegg M.T."/>
            <person name="Duvall M.R."/>
        </authorList>
    </citation>
    <scope>NUCLEOTIDE SEQUENCE [LARGE SCALE GENOMIC DNA]</scope>
    <source>
        <strain evidence="5">Cupriavidus taiwanensis LMG 19425</strain>
        <plasmid evidence="6">Plasmid ii</plasmid>
    </source>
</reference>
<dbReference type="InterPro" id="IPR014748">
    <property type="entry name" value="Enoyl-CoA_hydra_C"/>
</dbReference>
<keyword evidence="2 5" id="KW-0456">Lyase</keyword>
<evidence type="ECO:0000256" key="1">
    <source>
        <dbReference type="ARBA" id="ARBA00005254"/>
    </source>
</evidence>
<protein>
    <submittedName>
        <fullName evidence="5">Enoyl-CoA hydratase</fullName>
        <ecNumber evidence="5">4.2.1.17</ecNumber>
    </submittedName>
</protein>
<evidence type="ECO:0000313" key="6">
    <source>
        <dbReference type="Proteomes" id="UP000255505"/>
    </source>
</evidence>
<geneLocation type="plasmid" evidence="5">
    <name>II</name>
</geneLocation>
<keyword evidence="5" id="KW-0614">Plasmid</keyword>